<keyword evidence="1" id="KW-0472">Membrane</keyword>
<evidence type="ECO:0000313" key="2">
    <source>
        <dbReference type="EMBL" id="PIS07795.1"/>
    </source>
</evidence>
<sequence>MKQLKFLFYLLLGLLTVLLDVSFFSSFEIYGASILTSFIAMVIFAIRDNGDDYAYFGLLQVILFAVFSSLPMGVIALNFFLLPIGLNIIAKKYFPEPNNFTILFYLVAATFLFDFILLVWSSEWNASSFLAVGYFTAINSMVGWFVYYVIDLLKKKYTFSSKIKI</sequence>
<accession>A0A2H0W6S8</accession>
<dbReference type="Proteomes" id="UP000231382">
    <property type="component" value="Unassembled WGS sequence"/>
</dbReference>
<feature type="transmembrane region" description="Helical" evidence="1">
    <location>
        <begin position="6"/>
        <end position="24"/>
    </location>
</feature>
<feature type="transmembrane region" description="Helical" evidence="1">
    <location>
        <begin position="53"/>
        <end position="81"/>
    </location>
</feature>
<keyword evidence="1" id="KW-1133">Transmembrane helix</keyword>
<feature type="transmembrane region" description="Helical" evidence="1">
    <location>
        <begin position="126"/>
        <end position="150"/>
    </location>
</feature>
<keyword evidence="1" id="KW-0812">Transmembrane</keyword>
<feature type="transmembrane region" description="Helical" evidence="1">
    <location>
        <begin position="29"/>
        <end position="47"/>
    </location>
</feature>
<reference evidence="3" key="1">
    <citation type="submission" date="2017-09" db="EMBL/GenBank/DDBJ databases">
        <title>Depth-based differentiation of microbial function through sediment-hosted aquifers and enrichment of novel symbionts in the deep terrestrial subsurface.</title>
        <authorList>
            <person name="Probst A.J."/>
            <person name="Ladd B."/>
            <person name="Jarett J.K."/>
            <person name="Geller-Mcgrath D.E."/>
            <person name="Sieber C.M.K."/>
            <person name="Emerson J.B."/>
            <person name="Anantharaman K."/>
            <person name="Thomas B.C."/>
            <person name="Malmstrom R."/>
            <person name="Stieglmeier M."/>
            <person name="Klingl A."/>
            <person name="Woyke T."/>
            <person name="Ryan C.M."/>
            <person name="Banfield J.F."/>
        </authorList>
    </citation>
    <scope>NUCLEOTIDE SEQUENCE [LARGE SCALE GENOMIC DNA]</scope>
</reference>
<name>A0A2H0W6S8_9BACT</name>
<feature type="transmembrane region" description="Helical" evidence="1">
    <location>
        <begin position="102"/>
        <end position="120"/>
    </location>
</feature>
<proteinExistence type="predicted"/>
<dbReference type="AlphaFoldDB" id="A0A2H0W6S8"/>
<evidence type="ECO:0000256" key="1">
    <source>
        <dbReference type="SAM" id="Phobius"/>
    </source>
</evidence>
<protein>
    <recommendedName>
        <fullName evidence="4">Rod shape-determining protein MreD</fullName>
    </recommendedName>
</protein>
<evidence type="ECO:0000313" key="3">
    <source>
        <dbReference type="Proteomes" id="UP000231382"/>
    </source>
</evidence>
<gene>
    <name evidence="2" type="ORF">COT78_01690</name>
</gene>
<dbReference type="EMBL" id="PEZW01000011">
    <property type="protein sequence ID" value="PIS07795.1"/>
    <property type="molecule type" value="Genomic_DNA"/>
</dbReference>
<evidence type="ECO:0008006" key="4">
    <source>
        <dbReference type="Google" id="ProtNLM"/>
    </source>
</evidence>
<organism evidence="2 3">
    <name type="scientific">Candidatus Berkelbacteria bacterium CG10_big_fil_rev_8_21_14_0_10_43_13</name>
    <dbReference type="NCBI Taxonomy" id="1974514"/>
    <lineage>
        <taxon>Bacteria</taxon>
        <taxon>Candidatus Berkelbacteria</taxon>
    </lineage>
</organism>
<comment type="caution">
    <text evidence="2">The sequence shown here is derived from an EMBL/GenBank/DDBJ whole genome shotgun (WGS) entry which is preliminary data.</text>
</comment>